<organism evidence="4 5">
    <name type="scientific">Rotaria sordida</name>
    <dbReference type="NCBI Taxonomy" id="392033"/>
    <lineage>
        <taxon>Eukaryota</taxon>
        <taxon>Metazoa</taxon>
        <taxon>Spiralia</taxon>
        <taxon>Gnathifera</taxon>
        <taxon>Rotifera</taxon>
        <taxon>Eurotatoria</taxon>
        <taxon>Bdelloidea</taxon>
        <taxon>Philodinida</taxon>
        <taxon>Philodinidae</taxon>
        <taxon>Rotaria</taxon>
    </lineage>
</organism>
<keyword evidence="1" id="KW-0812">Transmembrane</keyword>
<gene>
    <name evidence="4" type="ORF">JBS370_LOCUS25219</name>
    <name evidence="3" type="ORF">ZHD862_LOCUS13956</name>
</gene>
<dbReference type="EMBL" id="CAJOBD010004127">
    <property type="protein sequence ID" value="CAF3981735.1"/>
    <property type="molecule type" value="Genomic_DNA"/>
</dbReference>
<reference evidence="4" key="1">
    <citation type="submission" date="2021-02" db="EMBL/GenBank/DDBJ databases">
        <authorList>
            <person name="Nowell W R."/>
        </authorList>
    </citation>
    <scope>NUCLEOTIDE SEQUENCE</scope>
</reference>
<proteinExistence type="predicted"/>
<accession>A0A819MLT2</accession>
<feature type="chain" id="PRO_5036235634" description="Envelope protein" evidence="2">
    <location>
        <begin position="22"/>
        <end position="538"/>
    </location>
</feature>
<keyword evidence="1" id="KW-1133">Transmembrane helix</keyword>
<keyword evidence="1" id="KW-0472">Membrane</keyword>
<evidence type="ECO:0000313" key="3">
    <source>
        <dbReference type="EMBL" id="CAF1029285.1"/>
    </source>
</evidence>
<keyword evidence="2" id="KW-0732">Signal</keyword>
<dbReference type="Proteomes" id="UP000663836">
    <property type="component" value="Unassembled WGS sequence"/>
</dbReference>
<evidence type="ECO:0000256" key="2">
    <source>
        <dbReference type="SAM" id="SignalP"/>
    </source>
</evidence>
<protein>
    <recommendedName>
        <fullName evidence="6">Envelope protein</fullName>
    </recommendedName>
</protein>
<dbReference type="Proteomes" id="UP000663864">
    <property type="component" value="Unassembled WGS sequence"/>
</dbReference>
<evidence type="ECO:0000313" key="4">
    <source>
        <dbReference type="EMBL" id="CAF3981735.1"/>
    </source>
</evidence>
<sequence length="538" mass="61269">MITPYKTILLIIFVIDKFIIARCLSSTTIIIDVDKGIALHKIGVYAEKYQESIFHIFIPYNNLCIDSPNSDVCEYIQSASPDIVEVGTILPHVNTLSTSYSRENISHIIQEDIRRIFLYHKVDKFIGKSKSIIYFIDNHFYVTRSTTKSITAPTFPINITQLALIPRAINPATLVVEQVFNNKVGYDFLTDEQIKDILALIVSTNDETLDIKNIKENLNMLTDMIVGQTVYALKSCSMQKNEHLRSGPACLAVSTIIRRLPVESSSIYQVYRLTPLPVFFKGKIYVYSDLPAIFGFNNINKKVVLWNDDDLLNTCTLSKIVQCRNYPINIPLSALPCLNELFDSRPLSMSKCEVKTSNNIQPNILNIKNNIWYAYPRGELFECEPQSLSSPISDIISINEPMIVTLPCDRPVRCSNILLPSTACANTTITLTGKVNNTLNQQSLSIIRFNNITNRIMSIYKAAAKNVFMELQLDIDIDQPWIKKIFKEFGSYLLSLLCFTLLSVILFVIKIIKTKLHKQIEKVQTEINRIQRDIIRET</sequence>
<dbReference type="AlphaFoldDB" id="A0A819MLT2"/>
<evidence type="ECO:0000313" key="5">
    <source>
        <dbReference type="Proteomes" id="UP000663836"/>
    </source>
</evidence>
<feature type="signal peptide" evidence="2">
    <location>
        <begin position="1"/>
        <end position="21"/>
    </location>
</feature>
<feature type="transmembrane region" description="Helical" evidence="1">
    <location>
        <begin position="489"/>
        <end position="512"/>
    </location>
</feature>
<dbReference type="EMBL" id="CAJNOT010000589">
    <property type="protein sequence ID" value="CAF1029285.1"/>
    <property type="molecule type" value="Genomic_DNA"/>
</dbReference>
<name>A0A819MLT2_9BILA</name>
<evidence type="ECO:0000256" key="1">
    <source>
        <dbReference type="SAM" id="Phobius"/>
    </source>
</evidence>
<evidence type="ECO:0008006" key="6">
    <source>
        <dbReference type="Google" id="ProtNLM"/>
    </source>
</evidence>
<comment type="caution">
    <text evidence="4">The sequence shown here is derived from an EMBL/GenBank/DDBJ whole genome shotgun (WGS) entry which is preliminary data.</text>
</comment>